<feature type="transmembrane region" description="Helical" evidence="10">
    <location>
        <begin position="20"/>
        <end position="41"/>
    </location>
</feature>
<dbReference type="RefSeq" id="WP_123237182.1">
    <property type="nucleotide sequence ID" value="NZ_RJVP01000003.1"/>
</dbReference>
<name>A0A3N0V0I3_9PROT</name>
<keyword evidence="6 10" id="KW-0812">Transmembrane</keyword>
<accession>A0A3N0V0I3</accession>
<evidence type="ECO:0000256" key="7">
    <source>
        <dbReference type="ARBA" id="ARBA00022779"/>
    </source>
</evidence>
<proteinExistence type="inferred from homology"/>
<dbReference type="AlphaFoldDB" id="A0A3N0V0I3"/>
<dbReference type="GO" id="GO:0005886">
    <property type="term" value="C:plasma membrane"/>
    <property type="evidence" value="ECO:0007669"/>
    <property type="project" value="UniProtKB-SubCell"/>
</dbReference>
<evidence type="ECO:0000256" key="3">
    <source>
        <dbReference type="ARBA" id="ARBA00008281"/>
    </source>
</evidence>
<evidence type="ECO:0000256" key="6">
    <source>
        <dbReference type="ARBA" id="ARBA00022692"/>
    </source>
</evidence>
<evidence type="ECO:0000256" key="10">
    <source>
        <dbReference type="RuleBase" id="RU364125"/>
    </source>
</evidence>
<dbReference type="Pfam" id="PF03748">
    <property type="entry name" value="FliL"/>
    <property type="match status" value="1"/>
</dbReference>
<dbReference type="PANTHER" id="PTHR35091">
    <property type="entry name" value="FLAGELLAR PROTEIN FLIL"/>
    <property type="match status" value="1"/>
</dbReference>
<evidence type="ECO:0000256" key="8">
    <source>
        <dbReference type="ARBA" id="ARBA00022989"/>
    </source>
</evidence>
<keyword evidence="4" id="KW-1003">Cell membrane</keyword>
<dbReference type="GO" id="GO:0009425">
    <property type="term" value="C:bacterial-type flagellum basal body"/>
    <property type="evidence" value="ECO:0007669"/>
    <property type="project" value="InterPro"/>
</dbReference>
<comment type="similarity">
    <text evidence="3 10">Belongs to the FliL family.</text>
</comment>
<keyword evidence="10" id="KW-0997">Cell inner membrane</keyword>
<sequence length="163" mass="17743">MAQQAEDAVSATAPTSRKKLLMALIALLVVGGAGGGAWYYLQAKPAHAKPVEKPVEVPKPPVFVTLETFTVNLQSDVTDEYLQVDITLQVQDELAMAALKENMPQVRNRLLMLLTSKQASALATVEGKQQLAGEIRQQLNLPFNSSDKTEEVSAVFFTSFVIQ</sequence>
<evidence type="ECO:0000256" key="4">
    <source>
        <dbReference type="ARBA" id="ARBA00022475"/>
    </source>
</evidence>
<keyword evidence="9 10" id="KW-0472">Membrane</keyword>
<evidence type="ECO:0000256" key="2">
    <source>
        <dbReference type="ARBA" id="ARBA00004162"/>
    </source>
</evidence>
<dbReference type="EMBL" id="RJVP01000003">
    <property type="protein sequence ID" value="ROH86122.1"/>
    <property type="molecule type" value="Genomic_DNA"/>
</dbReference>
<reference evidence="11 12" key="1">
    <citation type="submission" date="2018-10" db="EMBL/GenBank/DDBJ databases">
        <authorList>
            <person name="Chen W.-M."/>
        </authorList>
    </citation>
    <scope>NUCLEOTIDE SEQUENCE [LARGE SCALE GENOMIC DNA]</scope>
    <source>
        <strain evidence="11 12">H-5</strain>
    </source>
</reference>
<keyword evidence="11" id="KW-0282">Flagellum</keyword>
<keyword evidence="7 10" id="KW-0283">Flagellar rotation</keyword>
<dbReference type="InterPro" id="IPR005503">
    <property type="entry name" value="FliL"/>
</dbReference>
<comment type="function">
    <text evidence="1 10">Controls the rotational direction of flagella during chemotaxis.</text>
</comment>
<keyword evidence="11" id="KW-0969">Cilium</keyword>
<dbReference type="GO" id="GO:0006935">
    <property type="term" value="P:chemotaxis"/>
    <property type="evidence" value="ECO:0007669"/>
    <property type="project" value="UniProtKB-KW"/>
</dbReference>
<comment type="caution">
    <text evidence="11">The sequence shown here is derived from an EMBL/GenBank/DDBJ whole genome shotgun (WGS) entry which is preliminary data.</text>
</comment>
<keyword evidence="5 10" id="KW-0145">Chemotaxis</keyword>
<keyword evidence="8 10" id="KW-1133">Transmembrane helix</keyword>
<keyword evidence="11" id="KW-0966">Cell projection</keyword>
<protein>
    <recommendedName>
        <fullName evidence="10">Flagellar protein FliL</fullName>
    </recommendedName>
</protein>
<dbReference type="NCBIfam" id="NF005435">
    <property type="entry name" value="PRK07021.1"/>
    <property type="match status" value="1"/>
</dbReference>
<dbReference type="GO" id="GO:0071978">
    <property type="term" value="P:bacterial-type flagellum-dependent swarming motility"/>
    <property type="evidence" value="ECO:0007669"/>
    <property type="project" value="TreeGrafter"/>
</dbReference>
<evidence type="ECO:0000256" key="9">
    <source>
        <dbReference type="ARBA" id="ARBA00023136"/>
    </source>
</evidence>
<gene>
    <name evidence="11" type="primary">fliL</name>
    <name evidence="11" type="ORF">ED236_06565</name>
</gene>
<dbReference type="PANTHER" id="PTHR35091:SF2">
    <property type="entry name" value="FLAGELLAR PROTEIN FLIL"/>
    <property type="match status" value="1"/>
</dbReference>
<evidence type="ECO:0000313" key="12">
    <source>
        <dbReference type="Proteomes" id="UP000275137"/>
    </source>
</evidence>
<comment type="subcellular location">
    <subcellularLocation>
        <location evidence="10">Cell inner membrane</location>
    </subcellularLocation>
    <subcellularLocation>
        <location evidence="2">Cell membrane</location>
        <topology evidence="2">Single-pass membrane protein</topology>
    </subcellularLocation>
</comment>
<evidence type="ECO:0000313" key="11">
    <source>
        <dbReference type="EMBL" id="ROH86122.1"/>
    </source>
</evidence>
<evidence type="ECO:0000256" key="5">
    <source>
        <dbReference type="ARBA" id="ARBA00022500"/>
    </source>
</evidence>
<evidence type="ECO:0000256" key="1">
    <source>
        <dbReference type="ARBA" id="ARBA00002254"/>
    </source>
</evidence>
<dbReference type="Proteomes" id="UP000275137">
    <property type="component" value="Unassembled WGS sequence"/>
</dbReference>
<organism evidence="11 12">
    <name type="scientific">Pseudomethylobacillus aquaticus</name>
    <dbReference type="NCBI Taxonomy" id="2676064"/>
    <lineage>
        <taxon>Bacteria</taxon>
        <taxon>Pseudomonadati</taxon>
        <taxon>Pseudomonadota</taxon>
        <taxon>Betaproteobacteria</taxon>
        <taxon>Nitrosomonadales</taxon>
        <taxon>Methylophilaceae</taxon>
        <taxon>Pseudomethylobacillus</taxon>
    </lineage>
</organism>
<keyword evidence="12" id="KW-1185">Reference proteome</keyword>